<feature type="repeat" description="ANK" evidence="3">
    <location>
        <begin position="89"/>
        <end position="121"/>
    </location>
</feature>
<dbReference type="SMART" id="SM00248">
    <property type="entry name" value="ANK"/>
    <property type="match status" value="9"/>
</dbReference>
<proteinExistence type="predicted"/>
<dbReference type="Pfam" id="PF13637">
    <property type="entry name" value="Ank_4"/>
    <property type="match status" value="1"/>
</dbReference>
<evidence type="ECO:0000256" key="4">
    <source>
        <dbReference type="SAM" id="MobiDB-lite"/>
    </source>
</evidence>
<evidence type="ECO:0000313" key="6">
    <source>
        <dbReference type="Proteomes" id="UP000007110"/>
    </source>
</evidence>
<name>A0A7M7HMZ4_STRPU</name>
<dbReference type="SUPFAM" id="SSF48403">
    <property type="entry name" value="Ankyrin repeat"/>
    <property type="match status" value="1"/>
</dbReference>
<dbReference type="GeneID" id="100890533"/>
<feature type="region of interest" description="Disordered" evidence="4">
    <location>
        <begin position="362"/>
        <end position="392"/>
    </location>
</feature>
<keyword evidence="6" id="KW-1185">Reference proteome</keyword>
<evidence type="ECO:0000256" key="2">
    <source>
        <dbReference type="ARBA" id="ARBA00023043"/>
    </source>
</evidence>
<dbReference type="Proteomes" id="UP000007110">
    <property type="component" value="Unassembled WGS sequence"/>
</dbReference>
<dbReference type="InterPro" id="IPR036770">
    <property type="entry name" value="Ankyrin_rpt-contain_sf"/>
</dbReference>
<dbReference type="InterPro" id="IPR051165">
    <property type="entry name" value="Multifunctional_ANK_Repeat"/>
</dbReference>
<dbReference type="AlphaFoldDB" id="A0A7M7HMZ4"/>
<dbReference type="PRINTS" id="PR01415">
    <property type="entry name" value="ANKYRIN"/>
</dbReference>
<dbReference type="EnsemblMetazoa" id="XM_011670484">
    <property type="protein sequence ID" value="XP_011668786"/>
    <property type="gene ID" value="LOC100890533"/>
</dbReference>
<evidence type="ECO:0000256" key="1">
    <source>
        <dbReference type="ARBA" id="ARBA00022737"/>
    </source>
</evidence>
<dbReference type="Pfam" id="PF12796">
    <property type="entry name" value="Ank_2"/>
    <property type="match status" value="3"/>
</dbReference>
<feature type="repeat" description="ANK" evidence="3">
    <location>
        <begin position="56"/>
        <end position="88"/>
    </location>
</feature>
<dbReference type="KEGG" id="spu:100890533"/>
<reference evidence="6" key="1">
    <citation type="submission" date="2015-02" db="EMBL/GenBank/DDBJ databases">
        <title>Genome sequencing for Strongylocentrotus purpuratus.</title>
        <authorList>
            <person name="Murali S."/>
            <person name="Liu Y."/>
            <person name="Vee V."/>
            <person name="English A."/>
            <person name="Wang M."/>
            <person name="Skinner E."/>
            <person name="Han Y."/>
            <person name="Muzny D.M."/>
            <person name="Worley K.C."/>
            <person name="Gibbs R.A."/>
        </authorList>
    </citation>
    <scope>NUCLEOTIDE SEQUENCE</scope>
</reference>
<reference evidence="5" key="2">
    <citation type="submission" date="2021-01" db="UniProtKB">
        <authorList>
            <consortium name="EnsemblMetazoa"/>
        </authorList>
    </citation>
    <scope>IDENTIFICATION</scope>
</reference>
<feature type="repeat" description="ANK" evidence="3">
    <location>
        <begin position="155"/>
        <end position="187"/>
    </location>
</feature>
<dbReference type="PANTHER" id="PTHR24123">
    <property type="entry name" value="ANKYRIN REPEAT-CONTAINING"/>
    <property type="match status" value="1"/>
</dbReference>
<dbReference type="PANTHER" id="PTHR24123:SF141">
    <property type="entry name" value="ANKYRIN 2, ISOFORM U"/>
    <property type="match status" value="1"/>
</dbReference>
<evidence type="ECO:0000313" key="5">
    <source>
        <dbReference type="EnsemblMetazoa" id="XP_011668786"/>
    </source>
</evidence>
<dbReference type="Gene3D" id="1.25.40.20">
    <property type="entry name" value="Ankyrin repeat-containing domain"/>
    <property type="match status" value="1"/>
</dbReference>
<dbReference type="PROSITE" id="PS50297">
    <property type="entry name" value="ANK_REP_REGION"/>
    <property type="match status" value="6"/>
</dbReference>
<dbReference type="InterPro" id="IPR002110">
    <property type="entry name" value="Ankyrin_rpt"/>
</dbReference>
<feature type="repeat" description="ANK" evidence="3">
    <location>
        <begin position="122"/>
        <end position="154"/>
    </location>
</feature>
<feature type="repeat" description="ANK" evidence="3">
    <location>
        <begin position="248"/>
        <end position="280"/>
    </location>
</feature>
<sequence length="441" mass="47318">MAENVLSWILDKGASILSDDKEDKSDVLLNAIKDGDLNIVTILIGVVSDMNKMKFEGESLLSVAVFSGHASIVKLVVSKGADIEGIDDDGLTPLHVACREGHLEIVKFLVSKGGDINRQTFDGMTPFAMATKRGNVDVLKYLISKGVEIERPDKKGKPPLIWASARGHLSTVNYLLKMGANVNGADKRGWTSLHFSIKYDRLDVTKSLVSARADINWPDKDGTTPLHIASAGGHHNVGGELVNRPNARGETPLHVATSNGFTSIIDILISQGGDLNAQTNEHQTCLHLAAKLCEGSTDVEVTKELSKLMAGNSKDALVPGQALMKRLIKKGADVNIADKAKKKPLEYLSRKMANLVVSQPLTESHELGGRRTGGASDNVDDRKGSKVVSKTHPDPIPSHLILSLSEEIPNDKVLTLGINLGLGQAKAARYESTNGKGTELT</sequence>
<dbReference type="InParanoid" id="A0A7M7HMZ4"/>
<accession>A0A7M7HMZ4</accession>
<dbReference type="OMA" id="CYNGRIQ"/>
<dbReference type="RefSeq" id="XP_011668786.1">
    <property type="nucleotide sequence ID" value="XM_011670484.1"/>
</dbReference>
<feature type="repeat" description="ANK" evidence="3">
    <location>
        <begin position="188"/>
        <end position="220"/>
    </location>
</feature>
<keyword evidence="1" id="KW-0677">Repeat</keyword>
<protein>
    <submittedName>
        <fullName evidence="5">Uncharacterized protein</fullName>
    </submittedName>
</protein>
<keyword evidence="2 3" id="KW-0040">ANK repeat</keyword>
<dbReference type="PROSITE" id="PS50088">
    <property type="entry name" value="ANK_REPEAT"/>
    <property type="match status" value="6"/>
</dbReference>
<evidence type="ECO:0000256" key="3">
    <source>
        <dbReference type="PROSITE-ProRule" id="PRU00023"/>
    </source>
</evidence>
<dbReference type="OrthoDB" id="194358at2759"/>
<organism evidence="5 6">
    <name type="scientific">Strongylocentrotus purpuratus</name>
    <name type="common">Purple sea urchin</name>
    <dbReference type="NCBI Taxonomy" id="7668"/>
    <lineage>
        <taxon>Eukaryota</taxon>
        <taxon>Metazoa</taxon>
        <taxon>Echinodermata</taxon>
        <taxon>Eleutherozoa</taxon>
        <taxon>Echinozoa</taxon>
        <taxon>Echinoidea</taxon>
        <taxon>Euechinoidea</taxon>
        <taxon>Echinacea</taxon>
        <taxon>Camarodonta</taxon>
        <taxon>Echinidea</taxon>
        <taxon>Strongylocentrotidae</taxon>
        <taxon>Strongylocentrotus</taxon>
    </lineage>
</organism>